<dbReference type="EC" id="3.1.3.-" evidence="7"/>
<evidence type="ECO:0000256" key="5">
    <source>
        <dbReference type="ARBA" id="ARBA00023277"/>
    </source>
</evidence>
<dbReference type="InterPro" id="IPR036412">
    <property type="entry name" value="HAD-like_sf"/>
</dbReference>
<dbReference type="GO" id="GO:0016791">
    <property type="term" value="F:phosphatase activity"/>
    <property type="evidence" value="ECO:0007669"/>
    <property type="project" value="InterPro"/>
</dbReference>
<dbReference type="EMBL" id="CP119311">
    <property type="protein sequence ID" value="WEK34584.1"/>
    <property type="molecule type" value="Genomic_DNA"/>
</dbReference>
<dbReference type="GO" id="GO:0046872">
    <property type="term" value="F:metal ion binding"/>
    <property type="evidence" value="ECO:0007669"/>
    <property type="project" value="UniProtKB-KW"/>
</dbReference>
<evidence type="ECO:0000256" key="3">
    <source>
        <dbReference type="ARBA" id="ARBA00022723"/>
    </source>
</evidence>
<protein>
    <recommendedName>
        <fullName evidence="6 7">D,D-heptose 1,7-bisphosphate phosphatase</fullName>
        <ecNumber evidence="7">3.1.3.-</ecNumber>
    </recommendedName>
</protein>
<gene>
    <name evidence="11" type="ORF">P0Y53_19020</name>
</gene>
<evidence type="ECO:0000256" key="7">
    <source>
        <dbReference type="PIRNR" id="PIRNR004682"/>
    </source>
</evidence>
<feature type="site" description="Stabilizes the phosphoryl group" evidence="9">
    <location>
        <position position="60"/>
    </location>
</feature>
<proteinExistence type="inferred from homology"/>
<dbReference type="Pfam" id="PF13242">
    <property type="entry name" value="Hydrolase_like"/>
    <property type="match status" value="1"/>
</dbReference>
<dbReference type="AlphaFoldDB" id="A0AAJ5WNW6"/>
<keyword evidence="5 7" id="KW-0119">Carbohydrate metabolism</keyword>
<feature type="binding site" evidence="10">
    <location>
        <position position="18"/>
    </location>
    <ligand>
        <name>Mg(2+)</name>
        <dbReference type="ChEBI" id="CHEBI:18420"/>
    </ligand>
</feature>
<evidence type="ECO:0000313" key="11">
    <source>
        <dbReference type="EMBL" id="WEK34584.1"/>
    </source>
</evidence>
<feature type="binding site" evidence="10">
    <location>
        <position position="99"/>
    </location>
    <ligand>
        <name>Zn(2+)</name>
        <dbReference type="ChEBI" id="CHEBI:29105"/>
    </ligand>
</feature>
<accession>A0AAJ5WNW6</accession>
<evidence type="ECO:0000256" key="4">
    <source>
        <dbReference type="ARBA" id="ARBA00022801"/>
    </source>
</evidence>
<dbReference type="NCBIfam" id="TIGR01662">
    <property type="entry name" value="HAD-SF-IIIA"/>
    <property type="match status" value="1"/>
</dbReference>
<dbReference type="InterPro" id="IPR006549">
    <property type="entry name" value="HAD-SF_hydro_IIIA"/>
</dbReference>
<feature type="site" description="Contributes to substrate recognition" evidence="9">
    <location>
        <position position="110"/>
    </location>
</feature>
<evidence type="ECO:0000256" key="6">
    <source>
        <dbReference type="ARBA" id="ARBA00031828"/>
    </source>
</evidence>
<evidence type="ECO:0000313" key="12">
    <source>
        <dbReference type="Proteomes" id="UP001220610"/>
    </source>
</evidence>
<dbReference type="InterPro" id="IPR023214">
    <property type="entry name" value="HAD_sf"/>
</dbReference>
<name>A0AAJ5WNW6_9BACT</name>
<comment type="cofactor">
    <cofactor evidence="10">
        <name>Zn(2+)</name>
        <dbReference type="ChEBI" id="CHEBI:29105"/>
    </cofactor>
</comment>
<dbReference type="Proteomes" id="UP001220610">
    <property type="component" value="Chromosome"/>
</dbReference>
<dbReference type="Gene3D" id="3.40.50.1000">
    <property type="entry name" value="HAD superfamily/HAD-like"/>
    <property type="match status" value="1"/>
</dbReference>
<organism evidence="11 12">
    <name type="scientific">Candidatus Pseudobacter hemicellulosilyticus</name>
    <dbReference type="NCBI Taxonomy" id="3121375"/>
    <lineage>
        <taxon>Bacteria</taxon>
        <taxon>Pseudomonadati</taxon>
        <taxon>Bacteroidota</taxon>
        <taxon>Chitinophagia</taxon>
        <taxon>Chitinophagales</taxon>
        <taxon>Chitinophagaceae</taxon>
        <taxon>Pseudobacter</taxon>
    </lineage>
</organism>
<keyword evidence="2 7" id="KW-0963">Cytoplasm</keyword>
<comment type="similarity">
    <text evidence="7">Belongs to the gmhB family.</text>
</comment>
<dbReference type="PANTHER" id="PTHR42891">
    <property type="entry name" value="D-GLYCERO-BETA-D-MANNO-HEPTOSE-1,7-BISPHOSPHATE 7-PHOSPHATASE"/>
    <property type="match status" value="1"/>
</dbReference>
<sequence>MLALDKIGKDWTLFLDRDGVINIEKYQDYVYNYREFIFYEGVPEALAFLSGIFGPIVMTTNQRGIGRGLMTEADLAGIHQQMLRDVQAAGGRIDKIYYCPSNDNSDPNRKPNPGMAFQAKADFPQIDLQRSLIVGNSISDMEFGRNAGIHTVFVTTTKPAQAFPHPLIDAVFSGLPDFAKALQFC</sequence>
<keyword evidence="4 7" id="KW-0378">Hydrolase</keyword>
<dbReference type="InterPro" id="IPR004446">
    <property type="entry name" value="Heptose_bisP_phosphatase"/>
</dbReference>
<keyword evidence="10" id="KW-0862">Zinc</keyword>
<evidence type="ECO:0000256" key="9">
    <source>
        <dbReference type="PIRSR" id="PIRSR004682-3"/>
    </source>
</evidence>
<comment type="subcellular location">
    <subcellularLocation>
        <location evidence="1 7">Cytoplasm</location>
    </subcellularLocation>
</comment>
<dbReference type="GO" id="GO:0005975">
    <property type="term" value="P:carbohydrate metabolic process"/>
    <property type="evidence" value="ECO:0007669"/>
    <property type="project" value="InterPro"/>
</dbReference>
<dbReference type="GO" id="GO:0005737">
    <property type="term" value="C:cytoplasm"/>
    <property type="evidence" value="ECO:0007669"/>
    <property type="project" value="UniProtKB-SubCell"/>
</dbReference>
<evidence type="ECO:0000256" key="10">
    <source>
        <dbReference type="PIRSR" id="PIRSR004682-4"/>
    </source>
</evidence>
<evidence type="ECO:0000256" key="1">
    <source>
        <dbReference type="ARBA" id="ARBA00004496"/>
    </source>
</evidence>
<feature type="site" description="Contributes to substrate recognition" evidence="9">
    <location>
        <position position="109"/>
    </location>
</feature>
<comment type="cofactor">
    <cofactor evidence="10">
        <name>Mg(2+)</name>
        <dbReference type="ChEBI" id="CHEBI:18420"/>
    </cofactor>
</comment>
<dbReference type="SUPFAM" id="SSF56784">
    <property type="entry name" value="HAD-like"/>
    <property type="match status" value="1"/>
</dbReference>
<dbReference type="PANTHER" id="PTHR42891:SF1">
    <property type="entry name" value="D-GLYCERO-BETA-D-MANNO-HEPTOSE-1,7-BISPHOSPHATE 7-PHOSPHATASE"/>
    <property type="match status" value="1"/>
</dbReference>
<evidence type="ECO:0000256" key="8">
    <source>
        <dbReference type="PIRSR" id="PIRSR004682-1"/>
    </source>
</evidence>
<dbReference type="CDD" id="cd07503">
    <property type="entry name" value="HAD_HisB-N"/>
    <property type="match status" value="1"/>
</dbReference>
<dbReference type="NCBIfam" id="TIGR01656">
    <property type="entry name" value="Histidinol-ppas"/>
    <property type="match status" value="1"/>
</dbReference>
<dbReference type="PIRSF" id="PIRSF004682">
    <property type="entry name" value="GmhB"/>
    <property type="match status" value="1"/>
</dbReference>
<reference evidence="11" key="1">
    <citation type="submission" date="2023-03" db="EMBL/GenBank/DDBJ databases">
        <title>Andean soil-derived lignocellulolytic bacterial consortium as a source of novel taxa and putative plastic-active enzymes.</title>
        <authorList>
            <person name="Diaz-Garcia L."/>
            <person name="Chuvochina M."/>
            <person name="Feuerriegel G."/>
            <person name="Bunk B."/>
            <person name="Sproer C."/>
            <person name="Streit W.R."/>
            <person name="Rodriguez L.M."/>
            <person name="Overmann J."/>
            <person name="Jimenez D.J."/>
        </authorList>
    </citation>
    <scope>NUCLEOTIDE SEQUENCE</scope>
    <source>
        <strain evidence="11">MAG 7</strain>
    </source>
</reference>
<feature type="active site" description="Nucleophile" evidence="8">
    <location>
        <position position="16"/>
    </location>
</feature>
<keyword evidence="10" id="KW-0460">Magnesium</keyword>
<keyword evidence="3 10" id="KW-0479">Metal-binding</keyword>
<evidence type="ECO:0000256" key="2">
    <source>
        <dbReference type="ARBA" id="ARBA00022490"/>
    </source>
</evidence>
<feature type="active site" description="Proton donor" evidence="8">
    <location>
        <position position="18"/>
    </location>
</feature>
<feature type="binding site" evidence="10">
    <location>
        <position position="16"/>
    </location>
    <ligand>
        <name>Mg(2+)</name>
        <dbReference type="ChEBI" id="CHEBI:18420"/>
    </ligand>
</feature>
<dbReference type="InterPro" id="IPR006543">
    <property type="entry name" value="Histidinol-phos"/>
</dbReference>